<dbReference type="SMART" id="SM00174">
    <property type="entry name" value="RHO"/>
    <property type="match status" value="1"/>
</dbReference>
<name>A0ABQ5KW18_9EUKA</name>
<dbReference type="PROSITE" id="PS51419">
    <property type="entry name" value="RAB"/>
    <property type="match status" value="1"/>
</dbReference>
<dbReference type="SMART" id="SM00175">
    <property type="entry name" value="RAB"/>
    <property type="match status" value="1"/>
</dbReference>
<gene>
    <name evidence="4" type="ORF">ADUPG1_009575</name>
</gene>
<dbReference type="PANTHER" id="PTHR47981:SF20">
    <property type="entry name" value="RAS-RELATED PROTEIN RAB-7A"/>
    <property type="match status" value="1"/>
</dbReference>
<reference evidence="4" key="1">
    <citation type="submission" date="2022-03" db="EMBL/GenBank/DDBJ databases">
        <title>Draft genome sequence of Aduncisulcus paluster, a free-living microaerophilic Fornicata.</title>
        <authorList>
            <person name="Yuyama I."/>
            <person name="Kume K."/>
            <person name="Tamura T."/>
            <person name="Inagaki Y."/>
            <person name="Hashimoto T."/>
        </authorList>
    </citation>
    <scope>NUCLEOTIDE SEQUENCE</scope>
    <source>
        <strain evidence="4">NY0171</strain>
    </source>
</reference>
<dbReference type="Pfam" id="PF00071">
    <property type="entry name" value="Ras"/>
    <property type="match status" value="1"/>
</dbReference>
<organism evidence="4 5">
    <name type="scientific">Aduncisulcus paluster</name>
    <dbReference type="NCBI Taxonomy" id="2918883"/>
    <lineage>
        <taxon>Eukaryota</taxon>
        <taxon>Metamonada</taxon>
        <taxon>Carpediemonas-like organisms</taxon>
        <taxon>Aduncisulcus</taxon>
    </lineage>
</organism>
<keyword evidence="5" id="KW-1185">Reference proteome</keyword>
<evidence type="ECO:0000256" key="2">
    <source>
        <dbReference type="ARBA" id="ARBA00022741"/>
    </source>
</evidence>
<dbReference type="CDD" id="cd01862">
    <property type="entry name" value="Rab7"/>
    <property type="match status" value="1"/>
</dbReference>
<dbReference type="PRINTS" id="PR00449">
    <property type="entry name" value="RASTRNSFRMNG"/>
</dbReference>
<dbReference type="InterPro" id="IPR001806">
    <property type="entry name" value="Small_GTPase"/>
</dbReference>
<dbReference type="SMART" id="SM00173">
    <property type="entry name" value="RAS"/>
    <property type="match status" value="1"/>
</dbReference>
<protein>
    <submittedName>
        <fullName evidence="4">Small GTPase like protein</fullName>
    </submittedName>
</protein>
<evidence type="ECO:0000256" key="1">
    <source>
        <dbReference type="ARBA" id="ARBA00006270"/>
    </source>
</evidence>
<dbReference type="EMBL" id="BQXS01011275">
    <property type="protein sequence ID" value="GKT36650.1"/>
    <property type="molecule type" value="Genomic_DNA"/>
</dbReference>
<dbReference type="Proteomes" id="UP001057375">
    <property type="component" value="Unassembled WGS sequence"/>
</dbReference>
<dbReference type="Gene3D" id="3.40.50.300">
    <property type="entry name" value="P-loop containing nucleotide triphosphate hydrolases"/>
    <property type="match status" value="1"/>
</dbReference>
<dbReference type="SUPFAM" id="SSF52540">
    <property type="entry name" value="P-loop containing nucleoside triphosphate hydrolases"/>
    <property type="match status" value="1"/>
</dbReference>
<dbReference type="PROSITE" id="PS51421">
    <property type="entry name" value="RAS"/>
    <property type="match status" value="1"/>
</dbReference>
<dbReference type="InterPro" id="IPR027417">
    <property type="entry name" value="P-loop_NTPase"/>
</dbReference>
<comment type="caution">
    <text evidence="4">The sequence shown here is derived from an EMBL/GenBank/DDBJ whole genome shotgun (WGS) entry which is preliminary data.</text>
</comment>
<dbReference type="PANTHER" id="PTHR47981">
    <property type="entry name" value="RAB FAMILY"/>
    <property type="match status" value="1"/>
</dbReference>
<sequence length="204" mass="22960">MPKRILKIIVLGNASVGKTSLMTQYVNRKFSIQYKATIGADFMSTEAVIDDDRITLHIWDTAGQERFQSLGASFYRGADACVLVYDITSARSLTSLDVWRDEFLVHTGGKEETFPFIVIGNKCDKEEERTVEKERAELWCKSKRGKPIEHFECSAKTGQNVHEAFLHVTKLALEQDTSDAQEVFIPEHIDVDHDTKPDQGGCGC</sequence>
<evidence type="ECO:0000313" key="5">
    <source>
        <dbReference type="Proteomes" id="UP001057375"/>
    </source>
</evidence>
<proteinExistence type="inferred from homology"/>
<evidence type="ECO:0000313" key="4">
    <source>
        <dbReference type="EMBL" id="GKT36650.1"/>
    </source>
</evidence>
<comment type="similarity">
    <text evidence="1">Belongs to the small GTPase superfamily. Rab family.</text>
</comment>
<evidence type="ECO:0000256" key="3">
    <source>
        <dbReference type="ARBA" id="ARBA00023134"/>
    </source>
</evidence>
<dbReference type="PROSITE" id="PS51420">
    <property type="entry name" value="RHO"/>
    <property type="match status" value="1"/>
</dbReference>
<keyword evidence="3" id="KW-0342">GTP-binding</keyword>
<dbReference type="InterPro" id="IPR005225">
    <property type="entry name" value="Small_GTP-bd"/>
</dbReference>
<accession>A0ABQ5KW18</accession>
<dbReference type="SMART" id="SM00176">
    <property type="entry name" value="RAN"/>
    <property type="match status" value="1"/>
</dbReference>
<dbReference type="NCBIfam" id="TIGR00231">
    <property type="entry name" value="small_GTP"/>
    <property type="match status" value="1"/>
</dbReference>
<keyword evidence="2" id="KW-0547">Nucleotide-binding</keyword>